<keyword evidence="3" id="KW-1133">Transmembrane helix</keyword>
<feature type="signal peptide" evidence="4">
    <location>
        <begin position="1"/>
        <end position="28"/>
    </location>
</feature>
<sequence length="1140" mass="121004">MWRRAQKAIVSSGVALAMLMTGTGSAFATMSTTHARYGGNPAVKPAPAGVRSAQPDQNDPKWTVDENGNVDADAIASGLITTGDWFSDAQIKANDVISGRIVIREPVPDASLSAIYDGFSGLECKQPVHIYLQWIDADGAVSPIYKTEAHDMKLGAKGTNGPGIYAFKLPIWTDANGKEHRFLTLATQKYRIWSEPGVNSTDNNKIVPFRTAPGQVPYVFDTGSGSGLGEFPGAVGTNGNMQKTGVWMHEFDSDNVLKAQTVTEDKLGPTKYAAGANYDPNYFKTISGVVWHERGNLRQLITNIEDNIGDVTAGGYKVFATVLTPDGARANAEIQKLPASLWAKKTKEMLQQHPEYIRGTWSAVVQNNTGAYTIRIPNNITDGYGGAKWWNNMYMWVEDPEGNRIPMMSTYNQPVFVKPDQGGFWAPQAKPEFNGAGLINRPYETWYNVNFALTPNREARIDITNFNTTDKPATPGDKAVAVINGDFTPVKKEVVWRGPSGEELKRCTVELTSNLKECKNFTVPDDAKPGSIYQVQLLSNGQPISSDSFIVMNLPKLGEVPEVKGKAGEAITPIYVPVLKSDLGQDFKCSLEGVPEGLVTTYVEGKGCEISGTPKNPTLDENGNVVAKDFKVKLEFKPKGKPDAQPLFSESAGKATIEKAADADGDGVPDVTDKCPGTAEGEKVDENGCSLNQLNDPKYEDTSVEQGKEATVPAPTFDNPTTPGVEKNKAPEGTTFEKTADTPDWAVVNPDGSITVKPGTGVDPKDYNVPVKVTYPNNGGSEVVNAKVTVTKAADADGDGVPDVTDKCPGTAEGEKVDENGCSLNQLNDPKYEDTSVEQGKEATVPAPTFDNPTTPGVEKNKAPEGTTFEKTADTPDWAVVNPDGSITVKPGTGVDPKDYNVPVKVTYPNNGGSEVVNAKVTVTKAASPKWDDAEGTPGAEVVVPNTGGKVPEGTTTDVTGPGKAKIDDKGNIVVNIDKDAKPGDKIVVTVKDKDGNVIDTVTVTVKQPATPAPNWDDGSGKPGAEVVVPNTGGKVPEGTTTDVTGPGKAKIDDKGNIVVDIDKDAKPGDKIVVTVKDKDGNVIDTATVTVTKGQSGSTGKKTSGKLVVTGVNVSGAITVGGILLLVGVAIVIARRKKNK</sequence>
<evidence type="ECO:0000259" key="5">
    <source>
        <dbReference type="Pfam" id="PF18957"/>
    </source>
</evidence>
<keyword evidence="1 4" id="KW-0732">Signal</keyword>
<evidence type="ECO:0000313" key="7">
    <source>
        <dbReference type="Proteomes" id="UP001281731"/>
    </source>
</evidence>
<feature type="domain" description="Long Rib" evidence="5">
    <location>
        <begin position="693"/>
        <end position="791"/>
    </location>
</feature>
<organism evidence="6 7">
    <name type="scientific">Actinotignum urinale</name>
    <dbReference type="NCBI Taxonomy" id="190146"/>
    <lineage>
        <taxon>Bacteria</taxon>
        <taxon>Bacillati</taxon>
        <taxon>Actinomycetota</taxon>
        <taxon>Actinomycetes</taxon>
        <taxon>Actinomycetales</taxon>
        <taxon>Actinomycetaceae</taxon>
        <taxon>Actinotignum</taxon>
    </lineage>
</organism>
<dbReference type="Proteomes" id="UP001281731">
    <property type="component" value="Unassembled WGS sequence"/>
</dbReference>
<dbReference type="Pfam" id="PF02412">
    <property type="entry name" value="TSP_3"/>
    <property type="match status" value="2"/>
</dbReference>
<dbReference type="AlphaFoldDB" id="A0AAW9HYE4"/>
<evidence type="ECO:0000256" key="3">
    <source>
        <dbReference type="SAM" id="Phobius"/>
    </source>
</evidence>
<dbReference type="SUPFAM" id="SSF103647">
    <property type="entry name" value="TSP type-3 repeat"/>
    <property type="match status" value="2"/>
</dbReference>
<keyword evidence="3" id="KW-0472">Membrane</keyword>
<evidence type="ECO:0000256" key="2">
    <source>
        <dbReference type="SAM" id="MobiDB-lite"/>
    </source>
</evidence>
<dbReference type="Gene3D" id="4.10.1080.10">
    <property type="entry name" value="TSP type-3 repeat"/>
    <property type="match status" value="1"/>
</dbReference>
<feature type="chain" id="PRO_5043521960" evidence="4">
    <location>
        <begin position="29"/>
        <end position="1140"/>
    </location>
</feature>
<feature type="region of interest" description="Disordered" evidence="2">
    <location>
        <begin position="929"/>
        <end position="959"/>
    </location>
</feature>
<dbReference type="NCBIfam" id="NF038186">
    <property type="entry name" value="YPDG_rpt"/>
    <property type="match status" value="2"/>
</dbReference>
<dbReference type="RefSeq" id="WP_320756451.1">
    <property type="nucleotide sequence ID" value="NZ_JAWNGC010000003.1"/>
</dbReference>
<evidence type="ECO:0000256" key="1">
    <source>
        <dbReference type="ARBA" id="ARBA00022729"/>
    </source>
</evidence>
<dbReference type="InterPro" id="IPR028974">
    <property type="entry name" value="TSP_type-3_rpt"/>
</dbReference>
<gene>
    <name evidence="6" type="ORF">R6G80_03755</name>
</gene>
<evidence type="ECO:0000256" key="4">
    <source>
        <dbReference type="SAM" id="SignalP"/>
    </source>
</evidence>
<dbReference type="EMBL" id="JAWNGC010000003">
    <property type="protein sequence ID" value="MDY5154841.1"/>
    <property type="molecule type" value="Genomic_DNA"/>
</dbReference>
<reference evidence="6" key="1">
    <citation type="submission" date="2023-10" db="EMBL/GenBank/DDBJ databases">
        <title>Whole Genome based description of the genera Actinobaculum and Actinotignum reveals a complex phylogenetic relationship within the species included in the genus Actinotignum.</title>
        <authorList>
            <person name="Jensen C.S."/>
            <person name="Dargis R."/>
            <person name="Kemp M."/>
            <person name="Christensen J.J."/>
        </authorList>
    </citation>
    <scope>NUCLEOTIDE SEQUENCE</scope>
    <source>
        <strain evidence="6">SLA_B511</strain>
    </source>
</reference>
<evidence type="ECO:0000313" key="6">
    <source>
        <dbReference type="EMBL" id="MDY5154841.1"/>
    </source>
</evidence>
<dbReference type="GO" id="GO:0007155">
    <property type="term" value="P:cell adhesion"/>
    <property type="evidence" value="ECO:0007669"/>
    <property type="project" value="InterPro"/>
</dbReference>
<dbReference type="InterPro" id="IPR003367">
    <property type="entry name" value="Thrombospondin_3-like_rpt"/>
</dbReference>
<dbReference type="InterPro" id="IPR044055">
    <property type="entry name" value="RibLong"/>
</dbReference>
<feature type="region of interest" description="Disordered" evidence="2">
    <location>
        <begin position="812"/>
        <end position="870"/>
    </location>
</feature>
<comment type="caution">
    <text evidence="6">The sequence shown here is derived from an EMBL/GenBank/DDBJ whole genome shotgun (WGS) entry which is preliminary data.</text>
</comment>
<keyword evidence="3" id="KW-0812">Transmembrane</keyword>
<dbReference type="Pfam" id="PF18957">
    <property type="entry name" value="RibLong"/>
    <property type="match status" value="2"/>
</dbReference>
<dbReference type="NCBIfam" id="TIGR01167">
    <property type="entry name" value="LPXTG_anchor"/>
    <property type="match status" value="1"/>
</dbReference>
<feature type="domain" description="Long Rib" evidence="5">
    <location>
        <begin position="826"/>
        <end position="924"/>
    </location>
</feature>
<feature type="transmembrane region" description="Helical" evidence="3">
    <location>
        <begin position="1114"/>
        <end position="1134"/>
    </location>
</feature>
<proteinExistence type="predicted"/>
<feature type="region of interest" description="Disordered" evidence="2">
    <location>
        <begin position="678"/>
        <end position="737"/>
    </location>
</feature>
<name>A0AAW9HYE4_9ACTO</name>
<accession>A0AAW9HYE4</accession>
<dbReference type="GO" id="GO:0005509">
    <property type="term" value="F:calcium ion binding"/>
    <property type="evidence" value="ECO:0007669"/>
    <property type="project" value="InterPro"/>
</dbReference>
<protein>
    <submittedName>
        <fullName evidence="6">Rib/alpha-like domain-containing protein</fullName>
    </submittedName>
</protein>